<evidence type="ECO:0000313" key="3">
    <source>
        <dbReference type="Proteomes" id="UP001595844"/>
    </source>
</evidence>
<accession>A0ABV8VIA8</accession>
<sequence length="95" mass="10207">MRTADLEKVQRRRMLPAGFTQRSQRGEHEMLIAPSLRGTLRTAPLPLRVIDAVPGLAGLTAYLGGIGIRPERAPEFARRGRPADSAGLSETASSG</sequence>
<evidence type="ECO:0000313" key="2">
    <source>
        <dbReference type="EMBL" id="MFC4375771.1"/>
    </source>
</evidence>
<proteinExistence type="predicted"/>
<organism evidence="2 3">
    <name type="scientific">Nocardia halotolerans</name>
    <dbReference type="NCBI Taxonomy" id="1755878"/>
    <lineage>
        <taxon>Bacteria</taxon>
        <taxon>Bacillati</taxon>
        <taxon>Actinomycetota</taxon>
        <taxon>Actinomycetes</taxon>
        <taxon>Mycobacteriales</taxon>
        <taxon>Nocardiaceae</taxon>
        <taxon>Nocardia</taxon>
    </lineage>
</organism>
<protein>
    <submittedName>
        <fullName evidence="2">Uncharacterized protein</fullName>
    </submittedName>
</protein>
<dbReference type="EMBL" id="JBHSDL010000014">
    <property type="protein sequence ID" value="MFC4375771.1"/>
    <property type="molecule type" value="Genomic_DNA"/>
</dbReference>
<reference evidence="3" key="1">
    <citation type="journal article" date="2019" name="Int. J. Syst. Evol. Microbiol.">
        <title>The Global Catalogue of Microorganisms (GCM) 10K type strain sequencing project: providing services to taxonomists for standard genome sequencing and annotation.</title>
        <authorList>
            <consortium name="The Broad Institute Genomics Platform"/>
            <consortium name="The Broad Institute Genome Sequencing Center for Infectious Disease"/>
            <person name="Wu L."/>
            <person name="Ma J."/>
        </authorList>
    </citation>
    <scope>NUCLEOTIDE SEQUENCE [LARGE SCALE GENOMIC DNA]</scope>
    <source>
        <strain evidence="3">IBRC-M 10490</strain>
    </source>
</reference>
<feature type="region of interest" description="Disordered" evidence="1">
    <location>
        <begin position="1"/>
        <end position="25"/>
    </location>
</feature>
<dbReference type="RefSeq" id="WP_378563016.1">
    <property type="nucleotide sequence ID" value="NZ_JBHSDL010000014.1"/>
</dbReference>
<name>A0ABV8VIA8_9NOCA</name>
<feature type="region of interest" description="Disordered" evidence="1">
    <location>
        <begin position="74"/>
        <end position="95"/>
    </location>
</feature>
<evidence type="ECO:0000256" key="1">
    <source>
        <dbReference type="SAM" id="MobiDB-lite"/>
    </source>
</evidence>
<dbReference type="Proteomes" id="UP001595844">
    <property type="component" value="Unassembled WGS sequence"/>
</dbReference>
<comment type="caution">
    <text evidence="2">The sequence shown here is derived from an EMBL/GenBank/DDBJ whole genome shotgun (WGS) entry which is preliminary data.</text>
</comment>
<gene>
    <name evidence="2" type="ORF">ACFO5K_16845</name>
</gene>
<keyword evidence="3" id="KW-1185">Reference proteome</keyword>